<dbReference type="AlphaFoldDB" id="A0A1I4LHQ6"/>
<reference evidence="2" key="1">
    <citation type="submission" date="2016-10" db="EMBL/GenBank/DDBJ databases">
        <authorList>
            <person name="Varghese N."/>
            <person name="Submissions S."/>
        </authorList>
    </citation>
    <scope>NUCLEOTIDE SEQUENCE [LARGE SCALE GENOMIC DNA]</scope>
    <source>
        <strain evidence="2">Nm44</strain>
    </source>
</reference>
<dbReference type="EMBL" id="FOUB01000006">
    <property type="protein sequence ID" value="SFL90117.1"/>
    <property type="molecule type" value="Genomic_DNA"/>
</dbReference>
<keyword evidence="2" id="KW-1185">Reference proteome</keyword>
<gene>
    <name evidence="1" type="ORF">SAMN05421863_1006114</name>
</gene>
<evidence type="ECO:0000313" key="1">
    <source>
        <dbReference type="EMBL" id="SFL90117.1"/>
    </source>
</evidence>
<evidence type="ECO:0000313" key="2">
    <source>
        <dbReference type="Proteomes" id="UP000183287"/>
    </source>
</evidence>
<accession>A0A1I4LHQ6</accession>
<proteinExistence type="predicted"/>
<protein>
    <submittedName>
        <fullName evidence="1">Uncharacterized protein</fullName>
    </submittedName>
</protein>
<name>A0A1I4LHQ6_9PROT</name>
<sequence>MVLITAWKLGRFWPFLLGYMADHLATDLLDEPQTKNILVYCEKRSDKREIGA</sequence>
<organism evidence="1 2">
    <name type="scientific">Nitrosomonas communis</name>
    <dbReference type="NCBI Taxonomy" id="44574"/>
    <lineage>
        <taxon>Bacteria</taxon>
        <taxon>Pseudomonadati</taxon>
        <taxon>Pseudomonadota</taxon>
        <taxon>Betaproteobacteria</taxon>
        <taxon>Nitrosomonadales</taxon>
        <taxon>Nitrosomonadaceae</taxon>
        <taxon>Nitrosomonas</taxon>
    </lineage>
</organism>
<dbReference type="Proteomes" id="UP000183287">
    <property type="component" value="Unassembled WGS sequence"/>
</dbReference>